<evidence type="ECO:0000256" key="1">
    <source>
        <dbReference type="ARBA" id="ARBA00009437"/>
    </source>
</evidence>
<dbReference type="InterPro" id="IPR058163">
    <property type="entry name" value="LysR-type_TF_proteobact-type"/>
</dbReference>
<dbReference type="Gene3D" id="3.40.190.290">
    <property type="match status" value="1"/>
</dbReference>
<comment type="similarity">
    <text evidence="1">Belongs to the LysR transcriptional regulatory family.</text>
</comment>
<dbReference type="InterPro" id="IPR000847">
    <property type="entry name" value="LysR_HTH_N"/>
</dbReference>
<organism evidence="6 7">
    <name type="scientific">Marinobacter persicus</name>
    <dbReference type="NCBI Taxonomy" id="930118"/>
    <lineage>
        <taxon>Bacteria</taxon>
        <taxon>Pseudomonadati</taxon>
        <taxon>Pseudomonadota</taxon>
        <taxon>Gammaproteobacteria</taxon>
        <taxon>Pseudomonadales</taxon>
        <taxon>Marinobacteraceae</taxon>
        <taxon>Marinobacter</taxon>
    </lineage>
</organism>
<proteinExistence type="inferred from homology"/>
<dbReference type="OrthoDB" id="6183733at2"/>
<dbReference type="Gene3D" id="1.10.10.10">
    <property type="entry name" value="Winged helix-like DNA-binding domain superfamily/Winged helix DNA-binding domain"/>
    <property type="match status" value="1"/>
</dbReference>
<keyword evidence="7" id="KW-1185">Reference proteome</keyword>
<dbReference type="PROSITE" id="PS50931">
    <property type="entry name" value="HTH_LYSR"/>
    <property type="match status" value="1"/>
</dbReference>
<dbReference type="SUPFAM" id="SSF46785">
    <property type="entry name" value="Winged helix' DNA-binding domain"/>
    <property type="match status" value="1"/>
</dbReference>
<dbReference type="AlphaFoldDB" id="A0A1I3RAR8"/>
<dbReference type="SUPFAM" id="SSF53850">
    <property type="entry name" value="Periplasmic binding protein-like II"/>
    <property type="match status" value="1"/>
</dbReference>
<sequence>MYDLQELEAFVSVVRSGSLTASTRDLGLPKSTLSRRIRQLEQTVGQPLLLRQSRKIVPNEAGRVFYRYSNDVLELMAQGREALDELKEEVTGKLVLQCHESFVRGWFSRVVEAFMAEHGDLQVMIQTQREVPDNLEDGVCLWLGLVGETALRQETLGGLSQGIYGSPDYFRKNGMPSTPGDLADHPWVDLLGDTQGGLLLRNPRQGTYPVATPARRLTVDQSCVQGDAIAAGRGLGLMPHWLVERRMQAHPGSFQCCLPDWQGPELPVTLLYPHGHLPRRVRAFLAHVRGSVPEAWVEPAGAGATERQNSECV</sequence>
<dbReference type="GO" id="GO:0003700">
    <property type="term" value="F:DNA-binding transcription factor activity"/>
    <property type="evidence" value="ECO:0007669"/>
    <property type="project" value="InterPro"/>
</dbReference>
<dbReference type="EMBL" id="FOSC01000002">
    <property type="protein sequence ID" value="SFJ42892.1"/>
    <property type="molecule type" value="Genomic_DNA"/>
</dbReference>
<name>A0A1I3RAR8_9GAMM</name>
<accession>A0A1I3RAR8</accession>
<dbReference type="InterPro" id="IPR036390">
    <property type="entry name" value="WH_DNA-bd_sf"/>
</dbReference>
<dbReference type="RefSeq" id="WP_091701710.1">
    <property type="nucleotide sequence ID" value="NZ_BMYN01000002.1"/>
</dbReference>
<feature type="domain" description="HTH lysR-type" evidence="5">
    <location>
        <begin position="1"/>
        <end position="59"/>
    </location>
</feature>
<dbReference type="Pfam" id="PF03466">
    <property type="entry name" value="LysR_substrate"/>
    <property type="match status" value="1"/>
</dbReference>
<gene>
    <name evidence="6" type="ORF">SAMN05216429_102306</name>
</gene>
<dbReference type="FunFam" id="1.10.10.10:FF:000001">
    <property type="entry name" value="LysR family transcriptional regulator"/>
    <property type="match status" value="1"/>
</dbReference>
<keyword evidence="4" id="KW-0804">Transcription</keyword>
<protein>
    <submittedName>
        <fullName evidence="6">DNA-binding transcriptional regulator, LysR family</fullName>
    </submittedName>
</protein>
<dbReference type="GO" id="GO:0043565">
    <property type="term" value="F:sequence-specific DNA binding"/>
    <property type="evidence" value="ECO:0007669"/>
    <property type="project" value="TreeGrafter"/>
</dbReference>
<evidence type="ECO:0000313" key="7">
    <source>
        <dbReference type="Proteomes" id="UP000199445"/>
    </source>
</evidence>
<reference evidence="6 7" key="1">
    <citation type="submission" date="2016-10" db="EMBL/GenBank/DDBJ databases">
        <authorList>
            <person name="de Groot N.N."/>
        </authorList>
    </citation>
    <scope>NUCLEOTIDE SEQUENCE [LARGE SCALE GENOMIC DNA]</scope>
    <source>
        <strain evidence="6 7">IBRC-M 10445</strain>
    </source>
</reference>
<keyword evidence="2" id="KW-0805">Transcription regulation</keyword>
<evidence type="ECO:0000256" key="2">
    <source>
        <dbReference type="ARBA" id="ARBA00023015"/>
    </source>
</evidence>
<dbReference type="PANTHER" id="PTHR30537">
    <property type="entry name" value="HTH-TYPE TRANSCRIPTIONAL REGULATOR"/>
    <property type="match status" value="1"/>
</dbReference>
<keyword evidence="3 6" id="KW-0238">DNA-binding</keyword>
<dbReference type="Proteomes" id="UP000199445">
    <property type="component" value="Unassembled WGS sequence"/>
</dbReference>
<evidence type="ECO:0000256" key="3">
    <source>
        <dbReference type="ARBA" id="ARBA00023125"/>
    </source>
</evidence>
<dbReference type="InterPro" id="IPR036388">
    <property type="entry name" value="WH-like_DNA-bd_sf"/>
</dbReference>
<evidence type="ECO:0000256" key="4">
    <source>
        <dbReference type="ARBA" id="ARBA00023163"/>
    </source>
</evidence>
<evidence type="ECO:0000259" key="5">
    <source>
        <dbReference type="PROSITE" id="PS50931"/>
    </source>
</evidence>
<dbReference type="InterPro" id="IPR005119">
    <property type="entry name" value="LysR_subst-bd"/>
</dbReference>
<dbReference type="PANTHER" id="PTHR30537:SF66">
    <property type="entry name" value="IRON-REGULATED VIRULENCE REGULATORY PROTEIN IRGB"/>
    <property type="match status" value="1"/>
</dbReference>
<dbReference type="GO" id="GO:0006351">
    <property type="term" value="P:DNA-templated transcription"/>
    <property type="evidence" value="ECO:0007669"/>
    <property type="project" value="TreeGrafter"/>
</dbReference>
<evidence type="ECO:0000313" key="6">
    <source>
        <dbReference type="EMBL" id="SFJ42892.1"/>
    </source>
</evidence>
<dbReference type="Pfam" id="PF00126">
    <property type="entry name" value="HTH_1"/>
    <property type="match status" value="1"/>
</dbReference>